<gene>
    <name evidence="3" type="ORF">CRHIZ90672A_00008556</name>
</gene>
<evidence type="ECO:0000256" key="2">
    <source>
        <dbReference type="SAM" id="Phobius"/>
    </source>
</evidence>
<keyword evidence="2" id="KW-1133">Transmembrane helix</keyword>
<keyword evidence="4" id="KW-1185">Reference proteome</keyword>
<feature type="transmembrane region" description="Helical" evidence="2">
    <location>
        <begin position="165"/>
        <end position="192"/>
    </location>
</feature>
<reference evidence="3" key="1">
    <citation type="submission" date="2021-10" db="EMBL/GenBank/DDBJ databases">
        <authorList>
            <person name="Piombo E."/>
        </authorList>
    </citation>
    <scope>NUCLEOTIDE SEQUENCE</scope>
</reference>
<comment type="caution">
    <text evidence="3">The sequence shown here is derived from an EMBL/GenBank/DDBJ whole genome shotgun (WGS) entry which is preliminary data.</text>
</comment>
<accession>A0A9N9VMN6</accession>
<feature type="transmembrane region" description="Helical" evidence="2">
    <location>
        <begin position="275"/>
        <end position="294"/>
    </location>
</feature>
<feature type="transmembrane region" description="Helical" evidence="2">
    <location>
        <begin position="56"/>
        <end position="74"/>
    </location>
</feature>
<protein>
    <submittedName>
        <fullName evidence="3">Uncharacterized protein</fullName>
    </submittedName>
</protein>
<dbReference type="OrthoDB" id="10394231at2759"/>
<keyword evidence="2" id="KW-0812">Transmembrane</keyword>
<evidence type="ECO:0000313" key="3">
    <source>
        <dbReference type="EMBL" id="CAH0025851.1"/>
    </source>
</evidence>
<keyword evidence="2" id="KW-0472">Membrane</keyword>
<evidence type="ECO:0000313" key="4">
    <source>
        <dbReference type="Proteomes" id="UP000696573"/>
    </source>
</evidence>
<dbReference type="Proteomes" id="UP000696573">
    <property type="component" value="Unassembled WGS sequence"/>
</dbReference>
<feature type="transmembrane region" description="Helical" evidence="2">
    <location>
        <begin position="127"/>
        <end position="145"/>
    </location>
</feature>
<dbReference type="AlphaFoldDB" id="A0A9N9VMN6"/>
<organism evidence="3 4">
    <name type="scientific">Clonostachys rhizophaga</name>
    <dbReference type="NCBI Taxonomy" id="160324"/>
    <lineage>
        <taxon>Eukaryota</taxon>
        <taxon>Fungi</taxon>
        <taxon>Dikarya</taxon>
        <taxon>Ascomycota</taxon>
        <taxon>Pezizomycotina</taxon>
        <taxon>Sordariomycetes</taxon>
        <taxon>Hypocreomycetidae</taxon>
        <taxon>Hypocreales</taxon>
        <taxon>Bionectriaceae</taxon>
        <taxon>Clonostachys</taxon>
    </lineage>
</organism>
<evidence type="ECO:0000256" key="1">
    <source>
        <dbReference type="SAM" id="MobiDB-lite"/>
    </source>
</evidence>
<feature type="transmembrane region" description="Helical" evidence="2">
    <location>
        <begin position="94"/>
        <end position="115"/>
    </location>
</feature>
<proteinExistence type="predicted"/>
<feature type="region of interest" description="Disordered" evidence="1">
    <location>
        <begin position="211"/>
        <end position="233"/>
    </location>
</feature>
<dbReference type="EMBL" id="CABFNQ020000715">
    <property type="protein sequence ID" value="CAH0025851.1"/>
    <property type="molecule type" value="Genomic_DNA"/>
</dbReference>
<sequence>MTREEILRTGNELIKTLPGYDLFSYNCTWLRHNLFLRIKYDGSAEQKNPFLRRSSLASQLPYYGFLSLITRYIYALAPANDESSSFWQNPASGLFWFVFELMMLSMEARAVVVWSSTVLCRVYRSRMIVPIAIGILLLQHAYQHLNDGKLFSPYSRLAQIFGDNISAAMALICYTLVPIAIACMLATPLLLMCCDLDMTQERFEVVTDEDDHNNGIHHRHRPHTETGPTAATNPTHVTVRITSEYGERLSGEASKPGMMSHGEFFMYEGDRPESMRLNISFIFTTAYMLLMMVVA</sequence>
<name>A0A9N9VMN6_9HYPO</name>